<proteinExistence type="inferred from homology"/>
<dbReference type="PROSITE" id="PS51352">
    <property type="entry name" value="THIOREDOXIN_2"/>
    <property type="match status" value="1"/>
</dbReference>
<evidence type="ECO:0000256" key="17">
    <source>
        <dbReference type="ARBA" id="ARBA00047804"/>
    </source>
</evidence>
<keyword evidence="11 18" id="KW-0560">Oxidoreductase</keyword>
<dbReference type="RefSeq" id="WP_068167203.1">
    <property type="nucleotide sequence ID" value="NZ_AOGK01000005.1"/>
</dbReference>
<dbReference type="HAMAP" id="MF_00399">
    <property type="entry name" value="DbsD"/>
    <property type="match status" value="1"/>
</dbReference>
<keyword evidence="13 18" id="KW-0472">Membrane</keyword>
<evidence type="ECO:0000256" key="9">
    <source>
        <dbReference type="ARBA" id="ARBA00022982"/>
    </source>
</evidence>
<keyword evidence="6 18" id="KW-0812">Transmembrane</keyword>
<keyword evidence="5 18" id="KW-0997">Cell inner membrane</keyword>
<feature type="transmembrane region" description="Helical" evidence="18">
    <location>
        <begin position="377"/>
        <end position="394"/>
    </location>
</feature>
<keyword evidence="21" id="KW-1185">Reference proteome</keyword>
<dbReference type="CDD" id="cd02953">
    <property type="entry name" value="DsbDgamma"/>
    <property type="match status" value="1"/>
</dbReference>
<dbReference type="Gene3D" id="3.40.30.10">
    <property type="entry name" value="Glutaredoxin"/>
    <property type="match status" value="1"/>
</dbReference>
<keyword evidence="3 18" id="KW-0813">Transport</keyword>
<feature type="disulfide bond" description="Redox-active" evidence="18">
    <location>
        <begin position="128"/>
        <end position="134"/>
    </location>
</feature>
<reference evidence="20" key="1">
    <citation type="submission" date="2013-01" db="EMBL/GenBank/DDBJ databases">
        <title>Genome draft of Hydrogenophaga taeniospiralis 2K1.</title>
        <authorList>
            <person name="Gomila M."/>
            <person name="Lalucat J."/>
        </authorList>
    </citation>
    <scope>NUCLEOTIDE SEQUENCE</scope>
    <source>
        <strain evidence="20">CCUG 15921</strain>
    </source>
</reference>
<evidence type="ECO:0000313" key="21">
    <source>
        <dbReference type="Proteomes" id="UP001152876"/>
    </source>
</evidence>
<comment type="subcellular location">
    <subcellularLocation>
        <location evidence="1 18">Cell inner membrane</location>
        <topology evidence="1 18">Multi-pass membrane protein</topology>
    </subcellularLocation>
</comment>
<comment type="catalytic activity">
    <reaction evidence="17 18">
        <text>[protein]-dithiol + NADP(+) = [protein]-disulfide + NADPH + H(+)</text>
        <dbReference type="Rhea" id="RHEA:18753"/>
        <dbReference type="Rhea" id="RHEA-COMP:10593"/>
        <dbReference type="Rhea" id="RHEA-COMP:10594"/>
        <dbReference type="ChEBI" id="CHEBI:15378"/>
        <dbReference type="ChEBI" id="CHEBI:29950"/>
        <dbReference type="ChEBI" id="CHEBI:50058"/>
        <dbReference type="ChEBI" id="CHEBI:57783"/>
        <dbReference type="ChEBI" id="CHEBI:58349"/>
        <dbReference type="EC" id="1.8.1.8"/>
    </reaction>
</comment>
<dbReference type="EMBL" id="AOGK01000005">
    <property type="protein sequence ID" value="MDG5975219.1"/>
    <property type="molecule type" value="Genomic_DNA"/>
</dbReference>
<organism evidence="20 21">
    <name type="scientific">Hydrogenophaga taeniospiralis CCUG 15921</name>
    <dbReference type="NCBI Taxonomy" id="1281780"/>
    <lineage>
        <taxon>Bacteria</taxon>
        <taxon>Pseudomonadati</taxon>
        <taxon>Pseudomonadota</taxon>
        <taxon>Betaproteobacteria</taxon>
        <taxon>Burkholderiales</taxon>
        <taxon>Comamonadaceae</taxon>
        <taxon>Hydrogenophaga</taxon>
    </lineage>
</organism>
<keyword evidence="10 18" id="KW-1133">Transmembrane helix</keyword>
<feature type="domain" description="Thioredoxin" evidence="19">
    <location>
        <begin position="473"/>
        <end position="599"/>
    </location>
</feature>
<accession>A0A9X4NSD4</accession>
<dbReference type="InterPro" id="IPR036929">
    <property type="entry name" value="DsbDN_sf"/>
</dbReference>
<dbReference type="EC" id="1.8.1.8" evidence="18"/>
<feature type="transmembrane region" description="Helical" evidence="18">
    <location>
        <begin position="429"/>
        <end position="450"/>
    </location>
</feature>
<keyword evidence="7 18" id="KW-0732">Signal</keyword>
<evidence type="ECO:0000256" key="12">
    <source>
        <dbReference type="ARBA" id="ARBA00023027"/>
    </source>
</evidence>
<dbReference type="InterPro" id="IPR022910">
    <property type="entry name" value="Thiol_diS_interchange_DbsD"/>
</dbReference>
<dbReference type="Pfam" id="PF02683">
    <property type="entry name" value="DsbD_TM"/>
    <property type="match status" value="1"/>
</dbReference>
<evidence type="ECO:0000256" key="16">
    <source>
        <dbReference type="ARBA" id="ARBA00047388"/>
    </source>
</evidence>
<evidence type="ECO:0000256" key="15">
    <source>
        <dbReference type="ARBA" id="ARBA00023284"/>
    </source>
</evidence>
<dbReference type="Pfam" id="PF13899">
    <property type="entry name" value="Thioredoxin_7"/>
    <property type="match status" value="1"/>
</dbReference>
<feature type="transmembrane region" description="Helical" evidence="18">
    <location>
        <begin position="400"/>
        <end position="417"/>
    </location>
</feature>
<keyword evidence="15 18" id="KW-0676">Redox-active center</keyword>
<evidence type="ECO:0000256" key="14">
    <source>
        <dbReference type="ARBA" id="ARBA00023157"/>
    </source>
</evidence>
<evidence type="ECO:0000313" key="20">
    <source>
        <dbReference type="EMBL" id="MDG5975219.1"/>
    </source>
</evidence>
<evidence type="ECO:0000256" key="5">
    <source>
        <dbReference type="ARBA" id="ARBA00022519"/>
    </source>
</evidence>
<evidence type="ECO:0000256" key="3">
    <source>
        <dbReference type="ARBA" id="ARBA00022448"/>
    </source>
</evidence>
<comment type="catalytic activity">
    <reaction evidence="16 18">
        <text>[protein]-dithiol + NAD(+) = [protein]-disulfide + NADH + H(+)</text>
        <dbReference type="Rhea" id="RHEA:18749"/>
        <dbReference type="Rhea" id="RHEA-COMP:10593"/>
        <dbReference type="Rhea" id="RHEA-COMP:10594"/>
        <dbReference type="ChEBI" id="CHEBI:15378"/>
        <dbReference type="ChEBI" id="CHEBI:29950"/>
        <dbReference type="ChEBI" id="CHEBI:50058"/>
        <dbReference type="ChEBI" id="CHEBI:57540"/>
        <dbReference type="ChEBI" id="CHEBI:57945"/>
        <dbReference type="EC" id="1.8.1.8"/>
    </reaction>
</comment>
<dbReference type="InterPro" id="IPR028250">
    <property type="entry name" value="DsbDN"/>
</dbReference>
<evidence type="ECO:0000256" key="13">
    <source>
        <dbReference type="ARBA" id="ARBA00023136"/>
    </source>
</evidence>
<dbReference type="GO" id="GO:0045454">
    <property type="term" value="P:cell redox homeostasis"/>
    <property type="evidence" value="ECO:0007669"/>
    <property type="project" value="TreeGrafter"/>
</dbReference>
<dbReference type="PANTHER" id="PTHR32234">
    <property type="entry name" value="THIOL:DISULFIDE INTERCHANGE PROTEIN DSBD"/>
    <property type="match status" value="1"/>
</dbReference>
<feature type="transmembrane region" description="Helical" evidence="18">
    <location>
        <begin position="299"/>
        <end position="329"/>
    </location>
</feature>
<dbReference type="PROSITE" id="PS00194">
    <property type="entry name" value="THIOREDOXIN_1"/>
    <property type="match status" value="1"/>
</dbReference>
<dbReference type="SUPFAM" id="SSF52833">
    <property type="entry name" value="Thioredoxin-like"/>
    <property type="match status" value="1"/>
</dbReference>
<protein>
    <recommendedName>
        <fullName evidence="18">Thiol:disulfide interchange protein DsbD</fullName>
        <ecNumber evidence="18">1.8.1.8</ecNumber>
    </recommendedName>
    <alternativeName>
        <fullName evidence="18">Protein-disulfide reductase</fullName>
        <shortName evidence="18">Disulfide reductase</shortName>
    </alternativeName>
</protein>
<keyword evidence="8 18" id="KW-0201">Cytochrome c-type biogenesis</keyword>
<feature type="transmembrane region" description="Helical" evidence="18">
    <location>
        <begin position="341"/>
        <end position="365"/>
    </location>
</feature>
<dbReference type="InterPro" id="IPR003834">
    <property type="entry name" value="Cyt_c_assmbl_TM_dom"/>
</dbReference>
<feature type="transmembrane region" description="Helical" evidence="18">
    <location>
        <begin position="183"/>
        <end position="208"/>
    </location>
</feature>
<name>A0A9X4NSD4_9BURK</name>
<feature type="disulfide bond" description="Redox-active" evidence="18">
    <location>
        <begin position="514"/>
        <end position="517"/>
    </location>
</feature>
<keyword evidence="9 18" id="KW-0249">Electron transport</keyword>
<dbReference type="PANTHER" id="PTHR32234:SF0">
    <property type="entry name" value="THIOL:DISULFIDE INTERCHANGE PROTEIN DSBD"/>
    <property type="match status" value="1"/>
</dbReference>
<evidence type="ECO:0000256" key="7">
    <source>
        <dbReference type="ARBA" id="ARBA00022729"/>
    </source>
</evidence>
<dbReference type="GO" id="GO:0005886">
    <property type="term" value="C:plasma membrane"/>
    <property type="evidence" value="ECO:0007669"/>
    <property type="project" value="UniProtKB-SubCell"/>
</dbReference>
<comment type="similarity">
    <text evidence="2 18">Belongs to the thioredoxin family. DsbD subfamily.</text>
</comment>
<evidence type="ECO:0000256" key="10">
    <source>
        <dbReference type="ARBA" id="ARBA00022989"/>
    </source>
</evidence>
<dbReference type="GO" id="GO:0017004">
    <property type="term" value="P:cytochrome complex assembly"/>
    <property type="evidence" value="ECO:0007669"/>
    <property type="project" value="UniProtKB-UniRule"/>
</dbReference>
<dbReference type="NCBIfam" id="NF001419">
    <property type="entry name" value="PRK00293.1"/>
    <property type="match status" value="1"/>
</dbReference>
<gene>
    <name evidence="18" type="primary">dsbD</name>
    <name evidence="20" type="ORF">H010_08176</name>
</gene>
<evidence type="ECO:0000256" key="18">
    <source>
        <dbReference type="HAMAP-Rule" id="MF_00399"/>
    </source>
</evidence>
<feature type="chain" id="PRO_5041029945" description="Thiol:disulfide interchange protein DsbD" evidence="18">
    <location>
        <begin position="27"/>
        <end position="599"/>
    </location>
</feature>
<dbReference type="InterPro" id="IPR017937">
    <property type="entry name" value="Thioredoxin_CS"/>
</dbReference>
<dbReference type="InterPro" id="IPR035671">
    <property type="entry name" value="DsbD_gamma"/>
</dbReference>
<evidence type="ECO:0000256" key="6">
    <source>
        <dbReference type="ARBA" id="ARBA00022692"/>
    </source>
</evidence>
<dbReference type="Proteomes" id="UP001152876">
    <property type="component" value="Unassembled WGS sequence"/>
</dbReference>
<feature type="disulfide bond" description="Redox-active" evidence="18">
    <location>
        <begin position="195"/>
        <end position="317"/>
    </location>
</feature>
<evidence type="ECO:0000259" key="19">
    <source>
        <dbReference type="PROSITE" id="PS51352"/>
    </source>
</evidence>
<evidence type="ECO:0000256" key="2">
    <source>
        <dbReference type="ARBA" id="ARBA00007241"/>
    </source>
</evidence>
<dbReference type="GO" id="GO:0009055">
    <property type="term" value="F:electron transfer activity"/>
    <property type="evidence" value="ECO:0007669"/>
    <property type="project" value="UniProtKB-UniRule"/>
</dbReference>
<comment type="caution">
    <text evidence="20">The sequence shown here is derived from an EMBL/GenBank/DDBJ whole genome shotgun (WGS) entry which is preliminary data.</text>
</comment>
<keyword evidence="12 18" id="KW-0520">NAD</keyword>
<dbReference type="InterPro" id="IPR013766">
    <property type="entry name" value="Thioredoxin_domain"/>
</dbReference>
<comment type="function">
    <text evidence="18">Required to facilitate the formation of correct disulfide bonds in some periplasmic proteins and for the assembly of the periplasmic c-type cytochromes. Acts by transferring electrons from cytoplasmic thioredoxin to the periplasm. This transfer involves a cascade of disulfide bond formation and reduction steps.</text>
</comment>
<evidence type="ECO:0000256" key="4">
    <source>
        <dbReference type="ARBA" id="ARBA00022475"/>
    </source>
</evidence>
<dbReference type="SUPFAM" id="SSF74863">
    <property type="entry name" value="Thiol:disulfide interchange protein DsbD, N-terminal domain (DsbD-alpha)"/>
    <property type="match status" value="1"/>
</dbReference>
<dbReference type="InterPro" id="IPR036249">
    <property type="entry name" value="Thioredoxin-like_sf"/>
</dbReference>
<feature type="transmembrane region" description="Helical" evidence="18">
    <location>
        <begin position="256"/>
        <end position="278"/>
    </location>
</feature>
<feature type="signal peptide" evidence="18">
    <location>
        <begin position="1"/>
        <end position="26"/>
    </location>
</feature>
<keyword evidence="4 18" id="KW-1003">Cell membrane</keyword>
<evidence type="ECO:0000256" key="8">
    <source>
        <dbReference type="ARBA" id="ARBA00022748"/>
    </source>
</evidence>
<dbReference type="Pfam" id="PF11412">
    <property type="entry name" value="DsbD_N"/>
    <property type="match status" value="1"/>
</dbReference>
<evidence type="ECO:0000256" key="11">
    <source>
        <dbReference type="ARBA" id="ARBA00023002"/>
    </source>
</evidence>
<sequence precursor="true">MPLWTRFWIQLLLAISTFTTASCAMASSGADFLPPEQAFAFSSQRLDDHTVQLRWVIAPGYHLYRERIQVQSNAKDVAWKPLQLPPGKDLFDANFNRTMAVYSGNLAADLQLTRGQQGQQIEVSWQGCADEGLCYPPASASLTLDKSVVAAIAPPPTPASSTSLNDFGASLASGSVLKTMGAFLLAGLLLAFTPCVLPMVPILSSLIAGQTGPVSRGKGFALSLSYAIGMALVYAGFGVAAGLAGEGLAAALQNPWVLGAFASLLATLALSMFGVYELQMPTFIQSRATEWSNRFRGGSHVGVFLMGGLSALVVGPCVAAPLAGALVYISQTRDVVLGGSALFSMAMGMSVPLLLVGLSAGTLLPRAGAWMENVKKVFGMMLLGVAIWMVSPVLPPTAHMLAWSVWLLTAAALLGVFDPKQPVPNRAQTLSRTTGVGMAALALLLLVGAASGGDSVLQPLSHLKGRITQEASVQEAATALPFERIHSVDQLNEKLAQAKAQGQTVMLDFYADWCVACKELEAFTFSKPQVRQRLASVRLLQADVTANSSSEKALLKQFGLFGPPGMVFFDAQREPQVTHKVIGFQNADDFMASLDRALP</sequence>
<dbReference type="AlphaFoldDB" id="A0A9X4NSD4"/>
<keyword evidence="14 18" id="KW-1015">Disulfide bond</keyword>
<evidence type="ECO:0000256" key="1">
    <source>
        <dbReference type="ARBA" id="ARBA00004429"/>
    </source>
</evidence>
<dbReference type="GO" id="GO:0047134">
    <property type="term" value="F:protein-disulfide reductase [NAD(P)H] activity"/>
    <property type="evidence" value="ECO:0007669"/>
    <property type="project" value="UniProtKB-UniRule"/>
</dbReference>
<dbReference type="PROSITE" id="PS51257">
    <property type="entry name" value="PROKAR_LIPOPROTEIN"/>
    <property type="match status" value="1"/>
</dbReference>
<feature type="transmembrane region" description="Helical" evidence="18">
    <location>
        <begin position="220"/>
        <end position="244"/>
    </location>
</feature>
<dbReference type="Gene3D" id="2.60.40.1250">
    <property type="entry name" value="Thiol:disulfide interchange protein DsbD, N-terminal domain"/>
    <property type="match status" value="1"/>
</dbReference>